<feature type="region of interest" description="Disordered" evidence="1">
    <location>
        <begin position="352"/>
        <end position="398"/>
    </location>
</feature>
<protein>
    <submittedName>
        <fullName evidence="2">Uncharacterized protein</fullName>
    </submittedName>
</protein>
<dbReference type="GO" id="GO:0070555">
    <property type="term" value="P:response to interleukin-1"/>
    <property type="evidence" value="ECO:0007669"/>
    <property type="project" value="TreeGrafter"/>
</dbReference>
<dbReference type="GO" id="GO:0072674">
    <property type="term" value="P:multinuclear osteoclast differentiation"/>
    <property type="evidence" value="ECO:0007669"/>
    <property type="project" value="TreeGrafter"/>
</dbReference>
<dbReference type="GO" id="GO:0001503">
    <property type="term" value="P:ossification"/>
    <property type="evidence" value="ECO:0007669"/>
    <property type="project" value="TreeGrafter"/>
</dbReference>
<dbReference type="GO" id="GO:0045780">
    <property type="term" value="P:positive regulation of bone resorption"/>
    <property type="evidence" value="ECO:0007669"/>
    <property type="project" value="TreeGrafter"/>
</dbReference>
<dbReference type="AlphaFoldDB" id="A0A8D0GIK7"/>
<dbReference type="GO" id="GO:0005031">
    <property type="term" value="F:tumor necrosis factor receptor activity"/>
    <property type="evidence" value="ECO:0007669"/>
    <property type="project" value="TreeGrafter"/>
</dbReference>
<evidence type="ECO:0000256" key="1">
    <source>
        <dbReference type="SAM" id="MobiDB-lite"/>
    </source>
</evidence>
<dbReference type="PANTHER" id="PTHR47134">
    <property type="entry name" value="TUMOR NECROSIS FACTOR RECEPTOR SUPERFAMILY MEMBER 11A"/>
    <property type="match status" value="1"/>
</dbReference>
<proteinExistence type="predicted"/>
<dbReference type="OMA" id="APHGSDC"/>
<dbReference type="PANTHER" id="PTHR47134:SF1">
    <property type="entry name" value="TUMOR NECROSIS FACTOR RECEPTOR SUPERFAMILY MEMBER 11A"/>
    <property type="match status" value="1"/>
</dbReference>
<feature type="compositionally biased region" description="Polar residues" evidence="1">
    <location>
        <begin position="245"/>
        <end position="269"/>
    </location>
</feature>
<evidence type="ECO:0000313" key="3">
    <source>
        <dbReference type="Proteomes" id="UP000694392"/>
    </source>
</evidence>
<reference evidence="2" key="2">
    <citation type="submission" date="2025-09" db="UniProtKB">
        <authorList>
            <consortium name="Ensembl"/>
        </authorList>
    </citation>
    <scope>IDENTIFICATION</scope>
</reference>
<dbReference type="GeneTree" id="ENSGT00940000161211"/>
<dbReference type="GO" id="GO:0009897">
    <property type="term" value="C:external side of plasma membrane"/>
    <property type="evidence" value="ECO:0007669"/>
    <property type="project" value="TreeGrafter"/>
</dbReference>
<dbReference type="Ensembl" id="ENSSPUT00000009549.1">
    <property type="protein sequence ID" value="ENSSPUP00000008950.1"/>
    <property type="gene ID" value="ENSSPUG00000006982.1"/>
</dbReference>
<feature type="compositionally biased region" description="Low complexity" evidence="1">
    <location>
        <begin position="226"/>
        <end position="241"/>
    </location>
</feature>
<dbReference type="InterPro" id="IPR053075">
    <property type="entry name" value="TNFRSF11A"/>
</dbReference>
<sequence>MANASPHSFRKMYLLSLDEDAFCEELHRSNRHDLCMKCGPDTIRYESEEDVPTLSLIAESEGDHFRQTPMEDEYVDRTPYGYLPLLSRSDSKPVSPFSEPVEVGEDDSLSHCFTGMESLEDLTCCCGADSFYGVDCVHASPGKCLQKSCHFDYSNMNEVESQDVNCSMLNPEGMSRCTGCGVPCRESPRKWNELLGAAAENPTVPFEAGTAARCTCGSDSPSVDESASTSDASTGDASSDGNDAKYQNTNRSASGANCNTSDLPPASGNVTGNSNSTFISNGQVMNFKGDIIVVYLSQNSQEGSAATGAADDNVGSPVQEENLNRCETFAGNVHQYKEKCAEVHSDCSELNSTEEYERTPGPVVQTESHNGLKPLCNGTSQPVQEEGKPGHFSKKALH</sequence>
<organism evidence="2 3">
    <name type="scientific">Sphenodon punctatus</name>
    <name type="common">Tuatara</name>
    <name type="synonym">Hatteria punctata</name>
    <dbReference type="NCBI Taxonomy" id="8508"/>
    <lineage>
        <taxon>Eukaryota</taxon>
        <taxon>Metazoa</taxon>
        <taxon>Chordata</taxon>
        <taxon>Craniata</taxon>
        <taxon>Vertebrata</taxon>
        <taxon>Euteleostomi</taxon>
        <taxon>Lepidosauria</taxon>
        <taxon>Sphenodontia</taxon>
        <taxon>Sphenodontidae</taxon>
        <taxon>Sphenodon</taxon>
    </lineage>
</organism>
<keyword evidence="3" id="KW-1185">Reference proteome</keyword>
<accession>A0A8D0GIK7</accession>
<dbReference type="GO" id="GO:0019955">
    <property type="term" value="F:cytokine binding"/>
    <property type="evidence" value="ECO:0007669"/>
    <property type="project" value="TreeGrafter"/>
</dbReference>
<dbReference type="Proteomes" id="UP000694392">
    <property type="component" value="Unplaced"/>
</dbReference>
<reference evidence="2" key="1">
    <citation type="submission" date="2025-08" db="UniProtKB">
        <authorList>
            <consortium name="Ensembl"/>
        </authorList>
    </citation>
    <scope>IDENTIFICATION</scope>
</reference>
<feature type="region of interest" description="Disordered" evidence="1">
    <location>
        <begin position="217"/>
        <end position="269"/>
    </location>
</feature>
<name>A0A8D0GIK7_SPHPU</name>
<evidence type="ECO:0000313" key="2">
    <source>
        <dbReference type="Ensembl" id="ENSSPUP00000008950.1"/>
    </source>
</evidence>